<dbReference type="InterPro" id="IPR023393">
    <property type="entry name" value="START-like_dom_sf"/>
</dbReference>
<dbReference type="EMBL" id="CP126215">
    <property type="protein sequence ID" value="WIA17133.1"/>
    <property type="molecule type" value="Genomic_DNA"/>
</dbReference>
<evidence type="ECO:0000313" key="2">
    <source>
        <dbReference type="EMBL" id="WIA17133.1"/>
    </source>
</evidence>
<organism evidence="2 3">
    <name type="scientific">Tetradesmus obliquus</name>
    <name type="common">Green alga</name>
    <name type="synonym">Acutodesmus obliquus</name>
    <dbReference type="NCBI Taxonomy" id="3088"/>
    <lineage>
        <taxon>Eukaryota</taxon>
        <taxon>Viridiplantae</taxon>
        <taxon>Chlorophyta</taxon>
        <taxon>core chlorophytes</taxon>
        <taxon>Chlorophyceae</taxon>
        <taxon>CS clade</taxon>
        <taxon>Sphaeropleales</taxon>
        <taxon>Scenedesmaceae</taxon>
        <taxon>Tetradesmus</taxon>
    </lineage>
</organism>
<feature type="region of interest" description="Disordered" evidence="1">
    <location>
        <begin position="286"/>
        <end position="327"/>
    </location>
</feature>
<gene>
    <name evidence="2" type="ORF">OEZ85_014025</name>
</gene>
<protein>
    <recommendedName>
        <fullName evidence="4">Coenzyme Q-binding protein COQ10 START domain-containing protein</fullName>
    </recommendedName>
</protein>
<dbReference type="Proteomes" id="UP001244341">
    <property type="component" value="Chromosome 8b"/>
</dbReference>
<feature type="compositionally biased region" description="Low complexity" evidence="1">
    <location>
        <begin position="1"/>
        <end position="24"/>
    </location>
</feature>
<name>A0ABY8UBT6_TETOB</name>
<feature type="compositionally biased region" description="Low complexity" evidence="1">
    <location>
        <begin position="286"/>
        <end position="326"/>
    </location>
</feature>
<dbReference type="Gene3D" id="3.30.530.20">
    <property type="match status" value="1"/>
</dbReference>
<dbReference type="PANTHER" id="PTHR31385:SF1">
    <property type="entry name" value="PUTATIVE (DUF220)-RELATED"/>
    <property type="match status" value="1"/>
</dbReference>
<proteinExistence type="predicted"/>
<evidence type="ECO:0008006" key="4">
    <source>
        <dbReference type="Google" id="ProtNLM"/>
    </source>
</evidence>
<dbReference type="SUPFAM" id="SSF55961">
    <property type="entry name" value="Bet v1-like"/>
    <property type="match status" value="1"/>
</dbReference>
<keyword evidence="3" id="KW-1185">Reference proteome</keyword>
<evidence type="ECO:0000256" key="1">
    <source>
        <dbReference type="SAM" id="MobiDB-lite"/>
    </source>
</evidence>
<feature type="region of interest" description="Disordered" evidence="1">
    <location>
        <begin position="1"/>
        <end position="37"/>
    </location>
</feature>
<sequence length="347" mass="37605">MAMPAAHSSSAQQHQAASLDQDSAVAEGPSVDSWSEKDQRIVVSQPASGFLYDLILRAKIDAPPDDVYNVLRDPNSHEIFRGIKDTLHRTTLEDDGKGTRKLRIGHRAVTKFLWLSVTFDTELFVWEDDNTRTIRFTNARNDGFMKKFDGTWNVQPFTQSTLDSIYRPGQQQQQQQHGWLAPGSALSALQQRLQNGSSQDCATLVTLEQALAPKARPPGPLMHLVRGLCARVLQNMMADLRLEVQRRRQLEAAEDEAAAAAAAKSGKGKGGKKAVSSLPVASITASSMRSSSSSSSSSRDSAWEWSSAASSMKTSSSSSSSSSSTSGFLSLPDLLAAAVPLEVTIRL</sequence>
<accession>A0ABY8UBT6</accession>
<dbReference type="PANTHER" id="PTHR31385">
    <property type="entry name" value="PUTATIVE (DUF220)-RELATED"/>
    <property type="match status" value="1"/>
</dbReference>
<evidence type="ECO:0000313" key="3">
    <source>
        <dbReference type="Proteomes" id="UP001244341"/>
    </source>
</evidence>
<reference evidence="2 3" key="1">
    <citation type="submission" date="2023-05" db="EMBL/GenBank/DDBJ databases">
        <title>A 100% complete, gapless, phased diploid assembly of the Scenedesmus obliquus UTEX 3031 genome.</title>
        <authorList>
            <person name="Biondi T.C."/>
            <person name="Hanschen E.R."/>
            <person name="Kwon T."/>
            <person name="Eng W."/>
            <person name="Kruse C.P.S."/>
            <person name="Koehler S.I."/>
            <person name="Kunde Y."/>
            <person name="Gleasner C.D."/>
            <person name="You Mak K.T."/>
            <person name="Polle J."/>
            <person name="Hovde B.T."/>
            <person name="Starkenburg S.R."/>
        </authorList>
    </citation>
    <scope>NUCLEOTIDE SEQUENCE [LARGE SCALE GENOMIC DNA]</scope>
    <source>
        <strain evidence="2 3">DOE0152z</strain>
    </source>
</reference>